<evidence type="ECO:0000256" key="12">
    <source>
        <dbReference type="ARBA" id="ARBA00053837"/>
    </source>
</evidence>
<comment type="similarity">
    <text evidence="1 14">Belongs to the pyruvate:ferredoxin/flavodoxin oxidoreductase family.</text>
</comment>
<dbReference type="InterPro" id="IPR017900">
    <property type="entry name" value="4Fe4S_Fe_S_CS"/>
</dbReference>
<dbReference type="FunFam" id="3.30.70.20:FF:000022">
    <property type="entry name" value="Pyruvate:ferredoxin (Flavodoxin) oxidoreductase"/>
    <property type="match status" value="1"/>
</dbReference>
<dbReference type="SUPFAM" id="SSF52922">
    <property type="entry name" value="TK C-terminal domain-like"/>
    <property type="match status" value="1"/>
</dbReference>
<dbReference type="PANTHER" id="PTHR32154:SF0">
    <property type="entry name" value="PYRUVATE-FLAVODOXIN OXIDOREDUCTASE-RELATED"/>
    <property type="match status" value="1"/>
</dbReference>
<feature type="domain" description="4Fe-4S ferredoxin-type" evidence="18">
    <location>
        <begin position="680"/>
        <end position="709"/>
    </location>
</feature>
<reference evidence="19" key="1">
    <citation type="submission" date="2021-05" db="EMBL/GenBank/DDBJ databases">
        <authorList>
            <person name="Pietrasiak N."/>
            <person name="Ward R."/>
            <person name="Stajich J.E."/>
            <person name="Kurbessoian T."/>
        </authorList>
    </citation>
    <scope>NUCLEOTIDE SEQUENCE</scope>
    <source>
        <strain evidence="19">GSE-NOS-MK-12-04C</strain>
    </source>
</reference>
<feature type="binding site" evidence="17">
    <location>
        <position position="755"/>
    </location>
    <ligand>
        <name>[4Fe-4S] cluster</name>
        <dbReference type="ChEBI" id="CHEBI:49883"/>
        <label>1</label>
    </ligand>
</feature>
<dbReference type="Pfam" id="PF12838">
    <property type="entry name" value="Fer4_7"/>
    <property type="match status" value="1"/>
</dbReference>
<evidence type="ECO:0000256" key="13">
    <source>
        <dbReference type="ARBA" id="ARBA00067807"/>
    </source>
</evidence>
<dbReference type="Gene3D" id="3.40.920.10">
    <property type="entry name" value="Pyruvate-ferredoxin oxidoreductase, PFOR, domain III"/>
    <property type="match status" value="1"/>
</dbReference>
<dbReference type="InterPro" id="IPR002869">
    <property type="entry name" value="Pyrv_flavodox_OxRed_cen"/>
</dbReference>
<dbReference type="Gene3D" id="3.40.50.920">
    <property type="match status" value="1"/>
</dbReference>
<dbReference type="InterPro" id="IPR033412">
    <property type="entry name" value="PFOR_II"/>
</dbReference>
<evidence type="ECO:0000256" key="9">
    <source>
        <dbReference type="ARBA" id="ARBA00023014"/>
    </source>
</evidence>
<feature type="binding site" evidence="17">
    <location>
        <position position="745"/>
    </location>
    <ligand>
        <name>[4Fe-4S] cluster</name>
        <dbReference type="ChEBI" id="CHEBI:49883"/>
        <label>2</label>
    </ligand>
</feature>
<dbReference type="PROSITE" id="PS51379">
    <property type="entry name" value="4FE4S_FER_2"/>
    <property type="match status" value="2"/>
</dbReference>
<comment type="catalytic activity">
    <reaction evidence="11 14">
        <text>oxidized [flavodoxin] + pyruvate + CoA + 2 H(+) = reduced [flavodoxin] + acetyl-CoA + CO2</text>
        <dbReference type="Rhea" id="RHEA:44140"/>
        <dbReference type="Rhea" id="RHEA-COMP:10622"/>
        <dbReference type="Rhea" id="RHEA-COMP:10623"/>
        <dbReference type="ChEBI" id="CHEBI:15361"/>
        <dbReference type="ChEBI" id="CHEBI:15378"/>
        <dbReference type="ChEBI" id="CHEBI:16526"/>
        <dbReference type="ChEBI" id="CHEBI:57287"/>
        <dbReference type="ChEBI" id="CHEBI:57288"/>
        <dbReference type="ChEBI" id="CHEBI:57618"/>
        <dbReference type="ChEBI" id="CHEBI:58210"/>
    </reaction>
</comment>
<dbReference type="GO" id="GO:0022900">
    <property type="term" value="P:electron transport chain"/>
    <property type="evidence" value="ECO:0007669"/>
    <property type="project" value="InterPro"/>
</dbReference>
<dbReference type="GO" id="GO:0016903">
    <property type="term" value="F:oxidoreductase activity, acting on the aldehyde or oxo group of donors"/>
    <property type="evidence" value="ECO:0007669"/>
    <property type="project" value="InterPro"/>
</dbReference>
<dbReference type="InterPro" id="IPR050722">
    <property type="entry name" value="Pyruvate:ferred/Flavod_OxRd"/>
</dbReference>
<organism evidence="19 20">
    <name type="scientific">Cyanomargarita calcarea GSE-NOS-MK-12-04C</name>
    <dbReference type="NCBI Taxonomy" id="2839659"/>
    <lineage>
        <taxon>Bacteria</taxon>
        <taxon>Bacillati</taxon>
        <taxon>Cyanobacteriota</taxon>
        <taxon>Cyanophyceae</taxon>
        <taxon>Nostocales</taxon>
        <taxon>Cyanomargaritaceae</taxon>
        <taxon>Cyanomargarita</taxon>
    </lineage>
</organism>
<dbReference type="GO" id="GO:0006979">
    <property type="term" value="P:response to oxidative stress"/>
    <property type="evidence" value="ECO:0007669"/>
    <property type="project" value="TreeGrafter"/>
</dbReference>
<dbReference type="InterPro" id="IPR017896">
    <property type="entry name" value="4Fe4S_Fe-S-bd"/>
</dbReference>
<feature type="binding site" evidence="17">
    <location>
        <position position="699"/>
    </location>
    <ligand>
        <name>[4Fe-4S] cluster</name>
        <dbReference type="ChEBI" id="CHEBI:49883"/>
        <label>2</label>
    </ligand>
</feature>
<keyword evidence="9 17" id="KW-0411">Iron-sulfur</keyword>
<feature type="binding site" evidence="15">
    <location>
        <begin position="963"/>
        <end position="966"/>
    </location>
    <ligand>
        <name>thiamine diphosphate</name>
        <dbReference type="ChEBI" id="CHEBI:58937"/>
    </ligand>
</feature>
<feature type="binding site" evidence="15">
    <location>
        <position position="31"/>
    </location>
    <ligand>
        <name>pyruvate</name>
        <dbReference type="ChEBI" id="CHEBI:15361"/>
    </ligand>
</feature>
<dbReference type="Pfam" id="PF01558">
    <property type="entry name" value="POR"/>
    <property type="match status" value="1"/>
</dbReference>
<feature type="binding site" evidence="17">
    <location>
        <position position="1072"/>
    </location>
    <ligand>
        <name>[4Fe-4S] cluster</name>
        <dbReference type="ChEBI" id="CHEBI:49883"/>
        <label>3</label>
    </ligand>
</feature>
<feature type="binding site" evidence="17">
    <location>
        <position position="812"/>
    </location>
    <ligand>
        <name>[4Fe-4S] cluster</name>
        <dbReference type="ChEBI" id="CHEBI:49883"/>
        <label>3</label>
    </ligand>
</feature>
<feature type="site" description="Important for catalytic activity" evidence="16">
    <location>
        <position position="114"/>
    </location>
</feature>
<evidence type="ECO:0000313" key="20">
    <source>
        <dbReference type="Proteomes" id="UP000729701"/>
    </source>
</evidence>
<gene>
    <name evidence="19" type="primary">nifJ</name>
    <name evidence="19" type="ORF">KME60_11305</name>
</gene>
<comment type="function">
    <text evidence="12">Oxidoreductase required for the transfer of electrons from pyruvate to flavodoxin, which reduces nitrogenase.</text>
</comment>
<evidence type="ECO:0000256" key="11">
    <source>
        <dbReference type="ARBA" id="ARBA00048963"/>
    </source>
</evidence>
<feature type="binding site" evidence="17">
    <location>
        <position position="751"/>
    </location>
    <ligand>
        <name>[4Fe-4S] cluster</name>
        <dbReference type="ChEBI" id="CHEBI:49883"/>
        <label>2</label>
    </ligand>
</feature>
<feature type="binding site" evidence="17">
    <location>
        <position position="692"/>
    </location>
    <ligand>
        <name>[4Fe-4S] cluster</name>
        <dbReference type="ChEBI" id="CHEBI:49883"/>
        <label>1</label>
    </ligand>
</feature>
<protein>
    <recommendedName>
        <fullName evidence="13 14">Pyruvate-flavodoxin oxidoreductase</fullName>
        <ecNumber evidence="14">1.2.7.-</ecNumber>
    </recommendedName>
</protein>
<dbReference type="PANTHER" id="PTHR32154">
    <property type="entry name" value="PYRUVATE-FLAVODOXIN OXIDOREDUCTASE-RELATED"/>
    <property type="match status" value="1"/>
</dbReference>
<dbReference type="Pfam" id="PF10371">
    <property type="entry name" value="EKR"/>
    <property type="match status" value="1"/>
</dbReference>
<dbReference type="SMART" id="SM00890">
    <property type="entry name" value="EKR"/>
    <property type="match status" value="1"/>
</dbReference>
<evidence type="ECO:0000256" key="3">
    <source>
        <dbReference type="ARBA" id="ARBA00022485"/>
    </source>
</evidence>
<dbReference type="EMBL" id="JAHHGZ010000010">
    <property type="protein sequence ID" value="MBW4667989.1"/>
    <property type="molecule type" value="Genomic_DNA"/>
</dbReference>
<evidence type="ECO:0000256" key="8">
    <source>
        <dbReference type="ARBA" id="ARBA00023004"/>
    </source>
</evidence>
<comment type="cofactor">
    <cofactor evidence="17">
        <name>[4Fe-4S] cluster</name>
        <dbReference type="ChEBI" id="CHEBI:49883"/>
    </cofactor>
    <text evidence="17">Binds 3 [4Fe-4S] clusters per subunit.</text>
</comment>
<dbReference type="AlphaFoldDB" id="A0A951QKF6"/>
<evidence type="ECO:0000256" key="7">
    <source>
        <dbReference type="ARBA" id="ARBA00023002"/>
    </source>
</evidence>
<dbReference type="Gene3D" id="4.10.780.10">
    <property type="entry name" value="Pyruvate-flavodoxin oxidoreductase, EKR domain"/>
    <property type="match status" value="1"/>
</dbReference>
<dbReference type="InterPro" id="IPR002880">
    <property type="entry name" value="Pyrv_Fd/Flavodoxin_OxRdtase_N"/>
</dbReference>
<feature type="binding site" evidence="15">
    <location>
        <position position="817"/>
    </location>
    <ligand>
        <name>thiamine diphosphate</name>
        <dbReference type="ChEBI" id="CHEBI:58937"/>
    </ligand>
</feature>
<dbReference type="FunFam" id="3.40.50.970:FF:000041">
    <property type="entry name" value="Pyruvate:ferredoxin (Flavodoxin) oxidoreductase"/>
    <property type="match status" value="1"/>
</dbReference>
<keyword evidence="4 17" id="KW-0479">Metal-binding</keyword>
<dbReference type="SUPFAM" id="SSF52518">
    <property type="entry name" value="Thiamin diphosphate-binding fold (THDP-binding)"/>
    <property type="match status" value="2"/>
</dbReference>
<dbReference type="GO" id="GO:0051539">
    <property type="term" value="F:4 iron, 4 sulfur cluster binding"/>
    <property type="evidence" value="ECO:0007669"/>
    <property type="project" value="UniProtKB-KW"/>
</dbReference>
<dbReference type="EC" id="1.2.7.-" evidence="14"/>
<evidence type="ECO:0000256" key="14">
    <source>
        <dbReference type="PIRNR" id="PIRNR000159"/>
    </source>
</evidence>
<feature type="binding site" evidence="17">
    <location>
        <position position="815"/>
    </location>
    <ligand>
        <name>[4Fe-4S] cluster</name>
        <dbReference type="ChEBI" id="CHEBI:49883"/>
        <label>3</label>
    </ligand>
</feature>
<feature type="site" description="Important for catalytic activity" evidence="16">
    <location>
        <position position="31"/>
    </location>
</feature>
<dbReference type="CDD" id="cd07034">
    <property type="entry name" value="TPP_PYR_PFOR_IOR-alpha_like"/>
    <property type="match status" value="1"/>
</dbReference>
<evidence type="ECO:0000313" key="19">
    <source>
        <dbReference type="EMBL" id="MBW4667989.1"/>
    </source>
</evidence>
<feature type="binding site" evidence="15">
    <location>
        <position position="114"/>
    </location>
    <ligand>
        <name>pyruvate</name>
        <dbReference type="ChEBI" id="CHEBI:15361"/>
    </ligand>
</feature>
<evidence type="ECO:0000256" key="4">
    <source>
        <dbReference type="ARBA" id="ARBA00022723"/>
    </source>
</evidence>
<keyword evidence="10" id="KW-0535">Nitrogen fixation</keyword>
<dbReference type="FunFam" id="3.40.50.920:FF:000007">
    <property type="entry name" value="Pyruvate:ferredoxin (Flavodoxin) oxidoreductase"/>
    <property type="match status" value="1"/>
</dbReference>
<feature type="site" description="Important for catalytic activity" evidence="16">
    <location>
        <position position="64"/>
    </location>
</feature>
<sequence length="1174" mass="129710">MMHKFATIDGNEGVARIAYKLSEVIAIYPITPSSSMGEWTDTWSSQGRPNLWGTVPSVIQMQSEGGAAGAAHGALQTGSLTATFTSSQGLLLMIPNLYKIAGELTSAVIHVAARSLATQGLSIFGDHSDVMAARGTGFALLCSASVQEAHDFALIAQAATLEARVPFMHFFDGFRTSHEIQKVKLLDDSDLRSLIDDKLVFAHRTRALTPDHPVLRGTAQNPDVHFQARESANPYYNACPEIVQRTMDRFGSSIGRYYKIYEYHGAIEADRVIVIMGSGCETVHETVDYLNSRGEKVGVLKVRLYRPFDVQQFVAALPKTTRSIAVLDRCKEPGSIGEPLYLDVVTAIHEAKVNLKSIVGGRYGLSSKEFTPAMVKGIFDNLVQSQPQNHFTIGINDDVTNTSLTFDPNFSTEADNVIRAMFYGLGSDGTVGANKNSIKIIGEETDNFGQGYFVYDSKKSGSMTVSHLRFGPELIRSTYLIDKANFIGCHHWGFIERIDVLKAAVFGATFLINSPYDVDTVWDRLPREAQEEIISKQLKFYVINATQVARESGMGGRINTIMQVCFFALAGVLPQEEAIAKIKQAIEKTYGKKGAEVVRMNLQAVDNTLSNLHKVDVPNTVSSIREIQNLVALDAPSFVQEILGKMMAWLGDDLPVSAMPVDGTYPTGTAKWEKRNVAEEIPVWDTDVCVQCGKCVMVCPHSAIRAKAYQASELGNAPPTFKSVNARDKDFAQQKFTIQVAPEDCTGCAICVDICPAKKAINMELQLPLREQERENWNFFLNLPNPDRKQLKVNQIRQQQLQEPLFEFSGACAGCGETPYLKLLTQLFGDRSVIANATGCSSIYGGNLPTTPWTVNSEGRGPAWSNSLFEDNAEFGYGFRLSLDKHTEFARELLEELGSREVIPDELVQSILNAQQKTEADIWEQRERITLLKQLLETQDPRIQNLKSIADYLVKKSVWIVGGDGWAYDIDFGGLDRVLTSDRNVNILVMDTEVYSNTGGQASQATPKGAIAKFAASGKPAAKKDLGLIAMTYGNAYVASVALGAKDEHTLKVFLEAEAYEGPSLIIAYSHCIAHGINMTTGMSHQKALVDSGRWLLYRYNPDLVKQGKNPLQLDMRQPSQPIEQSMYQENRFKMLVKSKPEIAKQLLQEAQAEVDARWKMYEYLAARPISVKS</sequence>
<feature type="binding site" evidence="17">
    <location>
        <position position="689"/>
    </location>
    <ligand>
        <name>[4Fe-4S] cluster</name>
        <dbReference type="ChEBI" id="CHEBI:49883"/>
        <label>1</label>
    </ligand>
</feature>
<evidence type="ECO:0000256" key="1">
    <source>
        <dbReference type="ARBA" id="ARBA00009032"/>
    </source>
</evidence>
<comment type="caution">
    <text evidence="19">The sequence shown here is derived from an EMBL/GenBank/DDBJ whole genome shotgun (WGS) entry which is preliminary data.</text>
</comment>
<keyword evidence="7 14" id="KW-0560">Oxidoreductase</keyword>
<evidence type="ECO:0000256" key="2">
    <source>
        <dbReference type="ARBA" id="ARBA00022448"/>
    </source>
</evidence>
<dbReference type="FunFam" id="3.40.920.10:FF:000001">
    <property type="entry name" value="Pyruvate:ferredoxin (Flavodoxin) oxidoreductase"/>
    <property type="match status" value="1"/>
</dbReference>
<evidence type="ECO:0000256" key="6">
    <source>
        <dbReference type="ARBA" id="ARBA00022982"/>
    </source>
</evidence>
<keyword evidence="5" id="KW-0677">Repeat</keyword>
<reference evidence="19" key="2">
    <citation type="journal article" date="2022" name="Microbiol. Resour. Announc.">
        <title>Metagenome Sequencing to Explore Phylogenomics of Terrestrial Cyanobacteria.</title>
        <authorList>
            <person name="Ward R.D."/>
            <person name="Stajich J.E."/>
            <person name="Johansen J.R."/>
            <person name="Huntemann M."/>
            <person name="Clum A."/>
            <person name="Foster B."/>
            <person name="Foster B."/>
            <person name="Roux S."/>
            <person name="Palaniappan K."/>
            <person name="Varghese N."/>
            <person name="Mukherjee S."/>
            <person name="Reddy T.B.K."/>
            <person name="Daum C."/>
            <person name="Copeland A."/>
            <person name="Chen I.A."/>
            <person name="Ivanova N.N."/>
            <person name="Kyrpides N.C."/>
            <person name="Shapiro N."/>
            <person name="Eloe-Fadrosh E.A."/>
            <person name="Pietrasiak N."/>
        </authorList>
    </citation>
    <scope>NUCLEOTIDE SEQUENCE</scope>
    <source>
        <strain evidence="19">GSE-NOS-MK-12-04C</strain>
    </source>
</reference>
<dbReference type="InterPro" id="IPR009014">
    <property type="entry name" value="Transketo_C/PFOR_II"/>
</dbReference>
<feature type="binding site" evidence="17">
    <location>
        <position position="840"/>
    </location>
    <ligand>
        <name>[4Fe-4S] cluster</name>
        <dbReference type="ChEBI" id="CHEBI:49883"/>
        <label>3</label>
    </ligand>
</feature>
<dbReference type="InterPro" id="IPR019456">
    <property type="entry name" value="Pyrv-flavodox_OxRtase_EKR"/>
</dbReference>
<dbReference type="Pfam" id="PF17147">
    <property type="entry name" value="PFOR_II"/>
    <property type="match status" value="1"/>
</dbReference>
<dbReference type="SUPFAM" id="SSF54862">
    <property type="entry name" value="4Fe-4S ferredoxins"/>
    <property type="match status" value="1"/>
</dbReference>
<dbReference type="InterPro" id="IPR019752">
    <property type="entry name" value="Pyrv/ketoisovalerate_OxRed_cat"/>
</dbReference>
<keyword evidence="2 14" id="KW-0813">Transport</keyword>
<dbReference type="Pfam" id="PF01855">
    <property type="entry name" value="POR_N"/>
    <property type="match status" value="1"/>
</dbReference>
<dbReference type="InterPro" id="IPR011895">
    <property type="entry name" value="Pyrv_flavodox_OxRed"/>
</dbReference>
<dbReference type="FunFam" id="3.40.50.970:FF:000012">
    <property type="entry name" value="Pyruvate:ferredoxin (Flavodoxin) oxidoreductase"/>
    <property type="match status" value="1"/>
</dbReference>
<accession>A0A951QKF6</accession>
<feature type="domain" description="4Fe-4S ferredoxin-type" evidence="18">
    <location>
        <begin position="736"/>
        <end position="766"/>
    </location>
</feature>
<feature type="site" description="Important for catalytic activity" evidence="16">
    <location>
        <position position="997"/>
    </location>
</feature>
<keyword evidence="3 17" id="KW-0004">4Fe-4S</keyword>
<evidence type="ECO:0000256" key="17">
    <source>
        <dbReference type="PIRSR" id="PIRSR000159-50"/>
    </source>
</evidence>
<dbReference type="Gene3D" id="3.30.70.20">
    <property type="match status" value="1"/>
</dbReference>
<feature type="binding site" evidence="15">
    <location>
        <position position="64"/>
    </location>
    <ligand>
        <name>thiamine diphosphate</name>
        <dbReference type="ChEBI" id="CHEBI:58937"/>
    </ligand>
</feature>
<dbReference type="PIRSF" id="PIRSF000159">
    <property type="entry name" value="NifJ"/>
    <property type="match status" value="1"/>
</dbReference>
<dbReference type="InterPro" id="IPR029061">
    <property type="entry name" value="THDP-binding"/>
</dbReference>
<dbReference type="InterPro" id="IPR037112">
    <property type="entry name" value="Pyrv-flavodox_OxR_EKR_sf"/>
</dbReference>
<dbReference type="CDD" id="cd03377">
    <property type="entry name" value="TPP_PFOR_PNO"/>
    <property type="match status" value="1"/>
</dbReference>
<evidence type="ECO:0000256" key="5">
    <source>
        <dbReference type="ARBA" id="ARBA00022737"/>
    </source>
</evidence>
<dbReference type="Gene3D" id="3.40.50.970">
    <property type="match status" value="2"/>
</dbReference>
<feature type="binding site" evidence="17">
    <location>
        <position position="748"/>
    </location>
    <ligand>
        <name>[4Fe-4S] cluster</name>
        <dbReference type="ChEBI" id="CHEBI:49883"/>
        <label>2</label>
    </ligand>
</feature>
<proteinExistence type="inferred from homology"/>
<keyword evidence="8 17" id="KW-0408">Iron</keyword>
<dbReference type="SUPFAM" id="SSF53323">
    <property type="entry name" value="Pyruvate-ferredoxin oxidoreductase, PFOR, domain III"/>
    <property type="match status" value="1"/>
</dbReference>
<dbReference type="GO" id="GO:0005506">
    <property type="term" value="F:iron ion binding"/>
    <property type="evidence" value="ECO:0007669"/>
    <property type="project" value="InterPro"/>
</dbReference>
<evidence type="ECO:0000256" key="10">
    <source>
        <dbReference type="ARBA" id="ARBA00023231"/>
    </source>
</evidence>
<evidence type="ECO:0000256" key="15">
    <source>
        <dbReference type="PIRSR" id="PIRSR000159-1"/>
    </source>
</evidence>
<feature type="binding site" evidence="17">
    <location>
        <position position="695"/>
    </location>
    <ligand>
        <name>[4Fe-4S] cluster</name>
        <dbReference type="ChEBI" id="CHEBI:49883"/>
        <label>1</label>
    </ligand>
</feature>
<evidence type="ECO:0000256" key="16">
    <source>
        <dbReference type="PIRSR" id="PIRSR000159-2"/>
    </source>
</evidence>
<dbReference type="NCBIfam" id="TIGR02176">
    <property type="entry name" value="pyruv_ox_red"/>
    <property type="match status" value="1"/>
</dbReference>
<dbReference type="PROSITE" id="PS00198">
    <property type="entry name" value="4FE4S_FER_1"/>
    <property type="match status" value="1"/>
</dbReference>
<feature type="binding site" evidence="15">
    <location>
        <position position="840"/>
    </location>
    <ligand>
        <name>thiamine diphosphate</name>
        <dbReference type="ChEBI" id="CHEBI:58937"/>
    </ligand>
</feature>
<name>A0A951QKF6_9CYAN</name>
<evidence type="ECO:0000259" key="18">
    <source>
        <dbReference type="PROSITE" id="PS51379"/>
    </source>
</evidence>
<feature type="binding site" evidence="15">
    <location>
        <begin position="992"/>
        <end position="997"/>
    </location>
    <ligand>
        <name>thiamine diphosphate</name>
        <dbReference type="ChEBI" id="CHEBI:58937"/>
    </ligand>
</feature>
<dbReference type="Proteomes" id="UP000729701">
    <property type="component" value="Unassembled WGS sequence"/>
</dbReference>
<keyword evidence="19" id="KW-0670">Pyruvate</keyword>
<keyword evidence="6 14" id="KW-0249">Electron transport</keyword>